<proteinExistence type="predicted"/>
<name>A0AAW9SG21_9RHOB</name>
<evidence type="ECO:0000256" key="1">
    <source>
        <dbReference type="SAM" id="MobiDB-lite"/>
    </source>
</evidence>
<sequence length="116" mass="12610">MTEREAAILAALWGGCLTRRQIAEKIGISDPGRLFDALTKLVRHDRITRHPTTPLTYSLPEWKPAPEPVEAEPKPVRQQIPTLRASRLDGGAAGTMHMVSVAPWPGSGPAPREVSA</sequence>
<accession>A0AAW9SG21</accession>
<dbReference type="Proteomes" id="UP001428774">
    <property type="component" value="Unassembled WGS sequence"/>
</dbReference>
<organism evidence="2 3">
    <name type="scientific">Ponticoccus litoralis</name>
    <dbReference type="NCBI Taxonomy" id="422297"/>
    <lineage>
        <taxon>Bacteria</taxon>
        <taxon>Pseudomonadati</taxon>
        <taxon>Pseudomonadota</taxon>
        <taxon>Alphaproteobacteria</taxon>
        <taxon>Rhodobacterales</taxon>
        <taxon>Roseobacteraceae</taxon>
        <taxon>Ponticoccus</taxon>
    </lineage>
</organism>
<dbReference type="EMBL" id="JBDNCH010000002">
    <property type="protein sequence ID" value="MEN9060019.1"/>
    <property type="molecule type" value="Genomic_DNA"/>
</dbReference>
<evidence type="ECO:0000313" key="3">
    <source>
        <dbReference type="Proteomes" id="UP001428774"/>
    </source>
</evidence>
<dbReference type="AlphaFoldDB" id="A0AAW9SG21"/>
<gene>
    <name evidence="2" type="ORF">ABFB10_02175</name>
</gene>
<protein>
    <recommendedName>
        <fullName evidence="4">Penicillinase repressor</fullName>
    </recommendedName>
</protein>
<comment type="caution">
    <text evidence="2">The sequence shown here is derived from an EMBL/GenBank/DDBJ whole genome shotgun (WGS) entry which is preliminary data.</text>
</comment>
<evidence type="ECO:0000313" key="2">
    <source>
        <dbReference type="EMBL" id="MEN9060019.1"/>
    </source>
</evidence>
<evidence type="ECO:0008006" key="4">
    <source>
        <dbReference type="Google" id="ProtNLM"/>
    </source>
</evidence>
<dbReference type="PROSITE" id="PS51257">
    <property type="entry name" value="PROKAR_LIPOPROTEIN"/>
    <property type="match status" value="1"/>
</dbReference>
<feature type="region of interest" description="Disordered" evidence="1">
    <location>
        <begin position="52"/>
        <end position="81"/>
    </location>
</feature>
<keyword evidence="3" id="KW-1185">Reference proteome</keyword>
<reference evidence="2 3" key="1">
    <citation type="submission" date="2024-05" db="EMBL/GenBank/DDBJ databases">
        <title>Genome sequence of Ponticoccus litoralis KCCM 90028.</title>
        <authorList>
            <person name="Kim J.M."/>
            <person name="Lee J.K."/>
            <person name="Choi B.J."/>
            <person name="Bayburt H."/>
            <person name="Baek J.H."/>
            <person name="Jeon C.O."/>
        </authorList>
    </citation>
    <scope>NUCLEOTIDE SEQUENCE [LARGE SCALE GENOMIC DNA]</scope>
    <source>
        <strain evidence="2 3">KCCM 90028</strain>
    </source>
</reference>
<dbReference type="RefSeq" id="WP_347165165.1">
    <property type="nucleotide sequence ID" value="NZ_JBDNCH010000002.1"/>
</dbReference>